<dbReference type="EMBL" id="UINC01171711">
    <property type="protein sequence ID" value="SVD76416.1"/>
    <property type="molecule type" value="Genomic_DNA"/>
</dbReference>
<feature type="non-terminal residue" evidence="2">
    <location>
        <position position="1"/>
    </location>
</feature>
<dbReference type="PANTHER" id="PTHR11785">
    <property type="entry name" value="AMINO ACID TRANSPORTER"/>
    <property type="match status" value="1"/>
</dbReference>
<sequence>VLALSGTFEDLIIFVTFANLILWIAGATAMFTLRKKRPDLARPYKTWGFPFIPIFFIVASAGILINSLWEAPAQSLAGLGLILLGVPVYAFWRKSGD</sequence>
<dbReference type="PANTHER" id="PTHR11785:SF512">
    <property type="entry name" value="SOBREMESA, ISOFORM B"/>
    <property type="match status" value="1"/>
</dbReference>
<dbReference type="InterPro" id="IPR050598">
    <property type="entry name" value="AminoAcid_Transporter"/>
</dbReference>
<accession>A0A382XZH5</accession>
<keyword evidence="1" id="KW-1133">Transmembrane helix</keyword>
<evidence type="ECO:0000313" key="2">
    <source>
        <dbReference type="EMBL" id="SVD76416.1"/>
    </source>
</evidence>
<feature type="transmembrane region" description="Helical" evidence="1">
    <location>
        <begin position="12"/>
        <end position="34"/>
    </location>
</feature>
<organism evidence="2">
    <name type="scientific">marine metagenome</name>
    <dbReference type="NCBI Taxonomy" id="408172"/>
    <lineage>
        <taxon>unclassified sequences</taxon>
        <taxon>metagenomes</taxon>
        <taxon>ecological metagenomes</taxon>
    </lineage>
</organism>
<proteinExistence type="predicted"/>
<reference evidence="2" key="1">
    <citation type="submission" date="2018-05" db="EMBL/GenBank/DDBJ databases">
        <authorList>
            <person name="Lanie J.A."/>
            <person name="Ng W.-L."/>
            <person name="Kazmierczak K.M."/>
            <person name="Andrzejewski T.M."/>
            <person name="Davidsen T.M."/>
            <person name="Wayne K.J."/>
            <person name="Tettelin H."/>
            <person name="Glass J.I."/>
            <person name="Rusch D."/>
            <person name="Podicherti R."/>
            <person name="Tsui H.-C.T."/>
            <person name="Winkler M.E."/>
        </authorList>
    </citation>
    <scope>NUCLEOTIDE SEQUENCE</scope>
</reference>
<dbReference type="AlphaFoldDB" id="A0A382XZH5"/>
<keyword evidence="1" id="KW-0812">Transmembrane</keyword>
<feature type="transmembrane region" description="Helical" evidence="1">
    <location>
        <begin position="46"/>
        <end position="69"/>
    </location>
</feature>
<name>A0A382XZH5_9ZZZZ</name>
<gene>
    <name evidence="2" type="ORF">METZ01_LOCUS429270</name>
</gene>
<evidence type="ECO:0000256" key="1">
    <source>
        <dbReference type="SAM" id="Phobius"/>
    </source>
</evidence>
<keyword evidence="1" id="KW-0472">Membrane</keyword>
<feature type="transmembrane region" description="Helical" evidence="1">
    <location>
        <begin position="75"/>
        <end position="92"/>
    </location>
</feature>
<dbReference type="GO" id="GO:0015179">
    <property type="term" value="F:L-amino acid transmembrane transporter activity"/>
    <property type="evidence" value="ECO:0007669"/>
    <property type="project" value="TreeGrafter"/>
</dbReference>
<dbReference type="Gene3D" id="1.20.1740.10">
    <property type="entry name" value="Amino acid/polyamine transporter I"/>
    <property type="match status" value="1"/>
</dbReference>
<protein>
    <submittedName>
        <fullName evidence="2">Uncharacterized protein</fullName>
    </submittedName>
</protein>